<name>A0ABN6J0N3_9CLOT</name>
<proteinExistence type="predicted"/>
<dbReference type="SUPFAM" id="SSF51658">
    <property type="entry name" value="Xylose isomerase-like"/>
    <property type="match status" value="1"/>
</dbReference>
<keyword evidence="2" id="KW-1185">Reference proteome</keyword>
<sequence length="65" mass="7632">MDWKCLKALHIGEGNIDFNKFFTFLRSKRYSDTITVESTSMMKDGSIEIEKLNRSLDHIYGKLEE</sequence>
<accession>A0ABN6J0N3</accession>
<dbReference type="EMBL" id="AP024849">
    <property type="protein sequence ID" value="BCZ47889.1"/>
    <property type="molecule type" value="Genomic_DNA"/>
</dbReference>
<gene>
    <name evidence="1" type="ORF">psyc5s11_39560</name>
</gene>
<dbReference type="Proteomes" id="UP000824633">
    <property type="component" value="Chromosome"/>
</dbReference>
<dbReference type="InterPro" id="IPR036237">
    <property type="entry name" value="Xyl_isomerase-like_sf"/>
</dbReference>
<organism evidence="1 2">
    <name type="scientific">Clostridium gelidum</name>
    <dbReference type="NCBI Taxonomy" id="704125"/>
    <lineage>
        <taxon>Bacteria</taxon>
        <taxon>Bacillati</taxon>
        <taxon>Bacillota</taxon>
        <taxon>Clostridia</taxon>
        <taxon>Eubacteriales</taxon>
        <taxon>Clostridiaceae</taxon>
        <taxon>Clostridium</taxon>
    </lineage>
</organism>
<evidence type="ECO:0000313" key="1">
    <source>
        <dbReference type="EMBL" id="BCZ47889.1"/>
    </source>
</evidence>
<evidence type="ECO:0000313" key="2">
    <source>
        <dbReference type="Proteomes" id="UP000824633"/>
    </source>
</evidence>
<reference evidence="2" key="1">
    <citation type="submission" date="2021-07" db="EMBL/GenBank/DDBJ databases">
        <title>Complete genome sequencing of a Clostridium isolate.</title>
        <authorList>
            <person name="Ueki A."/>
            <person name="Tonouchi A."/>
        </authorList>
    </citation>
    <scope>NUCLEOTIDE SEQUENCE [LARGE SCALE GENOMIC DNA]</scope>
    <source>
        <strain evidence="2">C5S11</strain>
    </source>
</reference>
<protein>
    <submittedName>
        <fullName evidence="1">Uncharacterized protein</fullName>
    </submittedName>
</protein>